<dbReference type="EMBL" id="BOOG01000043">
    <property type="protein sequence ID" value="GIH72020.1"/>
    <property type="molecule type" value="Genomic_DNA"/>
</dbReference>
<evidence type="ECO:0000313" key="1">
    <source>
        <dbReference type="EMBL" id="GIH72020.1"/>
    </source>
</evidence>
<name>A0A8J3W1B8_9ACTN</name>
<accession>A0A8J3W1B8</accession>
<proteinExistence type="predicted"/>
<reference evidence="1" key="1">
    <citation type="submission" date="2021-01" db="EMBL/GenBank/DDBJ databases">
        <title>Whole genome shotgun sequence of Sphaerimonospora thailandensis NBRC 107569.</title>
        <authorList>
            <person name="Komaki H."/>
            <person name="Tamura T."/>
        </authorList>
    </citation>
    <scope>NUCLEOTIDE SEQUENCE</scope>
    <source>
        <strain evidence="1">NBRC 107569</strain>
    </source>
</reference>
<dbReference type="Proteomes" id="UP000610966">
    <property type="component" value="Unassembled WGS sequence"/>
</dbReference>
<dbReference type="RefSeq" id="WP_204017694.1">
    <property type="nucleotide sequence ID" value="NZ_BOOG01000043.1"/>
</dbReference>
<protein>
    <submittedName>
        <fullName evidence="1">Uncharacterized protein</fullName>
    </submittedName>
</protein>
<sequence length="228" mass="25459">MTDSISVLDKADILRGEVRRLELGQQGEQQAQRVRQRVQAVRTALGQLDSQLRVARAVVKETAHDIDLSSVSHGHNELARRAEGGALPSDSAFNAAKQKIEKAAASIREAAYEVWRAWAAERIGALPTHRLPMLKQADLAQARARLNELRKIASSNSLAAPDVGIFVNILRQLSDELHHAPDVPIELVSVLDRLTRQTLTLKDLLDEEIQLLRRFSIDHEIEVRRKTS</sequence>
<keyword evidence="2" id="KW-1185">Reference proteome</keyword>
<gene>
    <name evidence="1" type="ORF">Mth01_42730</name>
</gene>
<dbReference type="AlphaFoldDB" id="A0A8J3W1B8"/>
<evidence type="ECO:0000313" key="2">
    <source>
        <dbReference type="Proteomes" id="UP000610966"/>
    </source>
</evidence>
<comment type="caution">
    <text evidence="1">The sequence shown here is derived from an EMBL/GenBank/DDBJ whole genome shotgun (WGS) entry which is preliminary data.</text>
</comment>
<organism evidence="1 2">
    <name type="scientific">Sphaerimonospora thailandensis</name>
    <dbReference type="NCBI Taxonomy" id="795644"/>
    <lineage>
        <taxon>Bacteria</taxon>
        <taxon>Bacillati</taxon>
        <taxon>Actinomycetota</taxon>
        <taxon>Actinomycetes</taxon>
        <taxon>Streptosporangiales</taxon>
        <taxon>Streptosporangiaceae</taxon>
        <taxon>Sphaerimonospora</taxon>
    </lineage>
</organism>